<dbReference type="Proteomes" id="UP001642409">
    <property type="component" value="Unassembled WGS sequence"/>
</dbReference>
<dbReference type="InterPro" id="IPR001611">
    <property type="entry name" value="Leu-rich_rpt"/>
</dbReference>
<keyword evidence="5" id="KW-1185">Reference proteome</keyword>
<reference evidence="3" key="1">
    <citation type="submission" date="2023-06" db="EMBL/GenBank/DDBJ databases">
        <authorList>
            <person name="Kurt Z."/>
        </authorList>
    </citation>
    <scope>NUCLEOTIDE SEQUENCE</scope>
</reference>
<evidence type="ECO:0000313" key="4">
    <source>
        <dbReference type="EMBL" id="CAL6000833.1"/>
    </source>
</evidence>
<dbReference type="SUPFAM" id="SSF52058">
    <property type="entry name" value="L domain-like"/>
    <property type="match status" value="2"/>
</dbReference>
<dbReference type="Gene3D" id="3.80.10.10">
    <property type="entry name" value="Ribonuclease Inhibitor"/>
    <property type="match status" value="2"/>
</dbReference>
<accession>A0AA86RA68</accession>
<keyword evidence="2" id="KW-0677">Repeat</keyword>
<dbReference type="PANTHER" id="PTHR46652">
    <property type="entry name" value="LEUCINE-RICH REPEAT AND IQ DOMAIN-CONTAINING PROTEIN 1-RELATED"/>
    <property type="match status" value="1"/>
</dbReference>
<dbReference type="InterPro" id="IPR032675">
    <property type="entry name" value="LRR_dom_sf"/>
</dbReference>
<protein>
    <submittedName>
        <fullName evidence="3">Leucine-rich repeat domain-containing protein</fullName>
    </submittedName>
    <submittedName>
        <fullName evidence="4">Leucine-rich_repeat domain-containing protein</fullName>
    </submittedName>
</protein>
<sequence length="656" mass="75679">MNGFLQAQPAQANQHNNFEFVTMQTETDDEIIEVLRHHSSIFGQLNIIISEIKNLNFIETLHVHKVLISCCRNIIPAFTSKTVKELELYQLTIENFKNINLENLDILKITGCEIKECELFTKVRRLELKCMNVELIQNKIYKNIKELIINKCKITNLDIQIENVEILHIINTFSNQLNIQNITMYKHLKELFICMYDDIDTTPLQQLTNLISAKFEKCNNMIINFKSDDITKLELISCKLKKMEGFQLQNLKTLNIRCFDIIATFFQENINSFQNLNDLDLSLNERINISLLNDLTNLHKLNLSDCKLQDINMNPLIKNTQNIDISPLKFQVQLIELNLNNCGLNTIDVLQYLINLKQLDLNNNNIDLSPLQNLVELRVLNLEGCHLTDVDSLKLLLNLEELNLSNQYGVDDTLYPNIRNFNPCGKLNIDSLCTLINLKKLSLSCNLIDDITVLHLLTELEILNLSKCQLLNVDTLKTLSNLKVLYLNQNQNIDITPLQYLTQLTLLEIKKCGQITIEALIPLQKLIQLGLYSNSIIYAKPLEYLKQLVELNVMCNKLTNISTILIKTFDLQQNKIFSEIPTKQEIQFANILRDINAPVTLLRAINQKRKCGLKNTVNIGKNTINTLLKQSVSNLVQFTKEVAQTIQQYNYFENLQ</sequence>
<keyword evidence="1" id="KW-0433">Leucine-rich repeat</keyword>
<dbReference type="EMBL" id="CATOUU010001125">
    <property type="protein sequence ID" value="CAI9973635.1"/>
    <property type="molecule type" value="Genomic_DNA"/>
</dbReference>
<dbReference type="PROSITE" id="PS51450">
    <property type="entry name" value="LRR"/>
    <property type="match status" value="4"/>
</dbReference>
<organism evidence="3">
    <name type="scientific">Hexamita inflata</name>
    <dbReference type="NCBI Taxonomy" id="28002"/>
    <lineage>
        <taxon>Eukaryota</taxon>
        <taxon>Metamonada</taxon>
        <taxon>Diplomonadida</taxon>
        <taxon>Hexamitidae</taxon>
        <taxon>Hexamitinae</taxon>
        <taxon>Hexamita</taxon>
    </lineage>
</organism>
<proteinExistence type="predicted"/>
<dbReference type="AlphaFoldDB" id="A0AA86RA68"/>
<evidence type="ECO:0000256" key="2">
    <source>
        <dbReference type="ARBA" id="ARBA00022737"/>
    </source>
</evidence>
<reference evidence="4 5" key="2">
    <citation type="submission" date="2024-07" db="EMBL/GenBank/DDBJ databases">
        <authorList>
            <person name="Akdeniz Z."/>
        </authorList>
    </citation>
    <scope>NUCLEOTIDE SEQUENCE [LARGE SCALE GENOMIC DNA]</scope>
</reference>
<gene>
    <name evidence="4" type="ORF">HINF_LOCUS16951</name>
    <name evidence="3" type="ORF">HINF_LOCUS61280</name>
</gene>
<dbReference type="InterPro" id="IPR050836">
    <property type="entry name" value="SDS22/Internalin_LRR"/>
</dbReference>
<dbReference type="EMBL" id="CAXDID020000042">
    <property type="protein sequence ID" value="CAL6000833.1"/>
    <property type="molecule type" value="Genomic_DNA"/>
</dbReference>
<evidence type="ECO:0000256" key="1">
    <source>
        <dbReference type="ARBA" id="ARBA00022614"/>
    </source>
</evidence>
<name>A0AA86RA68_9EUKA</name>
<evidence type="ECO:0000313" key="5">
    <source>
        <dbReference type="Proteomes" id="UP001642409"/>
    </source>
</evidence>
<dbReference type="PANTHER" id="PTHR46652:SF3">
    <property type="entry name" value="LEUCINE-RICH REPEAT-CONTAINING PROTEIN 9"/>
    <property type="match status" value="1"/>
</dbReference>
<evidence type="ECO:0000313" key="3">
    <source>
        <dbReference type="EMBL" id="CAI9973635.1"/>
    </source>
</evidence>
<comment type="caution">
    <text evidence="3">The sequence shown here is derived from an EMBL/GenBank/DDBJ whole genome shotgun (WGS) entry which is preliminary data.</text>
</comment>